<dbReference type="Proteomes" id="UP000250088">
    <property type="component" value="Chromosome"/>
</dbReference>
<organism evidence="2 3">
    <name type="scientific">Natrarchaeobaculum aegyptiacum</name>
    <dbReference type="NCBI Taxonomy" id="745377"/>
    <lineage>
        <taxon>Archaea</taxon>
        <taxon>Methanobacteriati</taxon>
        <taxon>Methanobacteriota</taxon>
        <taxon>Stenosarchaea group</taxon>
        <taxon>Halobacteria</taxon>
        <taxon>Halobacteriales</taxon>
        <taxon>Natrialbaceae</taxon>
        <taxon>Natrarchaeobaculum</taxon>
    </lineage>
</organism>
<dbReference type="EMBL" id="CP019893">
    <property type="protein sequence ID" value="ARS91744.1"/>
    <property type="molecule type" value="Genomic_DNA"/>
</dbReference>
<reference evidence="3" key="1">
    <citation type="submission" date="2017-02" db="EMBL/GenBank/DDBJ databases">
        <title>Natronthermophilus aegyptiacus gen. nov.,sp. nov., an aerobic, extremely halophilic alkalithermophilic archaeon isolated from the athalassohaline Wadi An Natrun, Egypt.</title>
        <authorList>
            <person name="Zhao B."/>
        </authorList>
    </citation>
    <scope>NUCLEOTIDE SEQUENCE [LARGE SCALE GENOMIC DNA]</scope>
    <source>
        <strain evidence="3">JW/NM-HA 15</strain>
    </source>
</reference>
<sequence length="119" mass="12936">MQLKSLLTGNPSRTSKLYLGIGLLSLIKAIAVRDDRNRFKRELVDAGLYLAIGVALHRYARFTERKRTELQSQAPDWLTGIVGDQSGSSGQGPVGRLTGETTSQSESSSVSDRVRGMLA</sequence>
<keyword evidence="3" id="KW-1185">Reference proteome</keyword>
<evidence type="ECO:0000313" key="2">
    <source>
        <dbReference type="EMBL" id="ARS91744.1"/>
    </source>
</evidence>
<dbReference type="RefSeq" id="WP_086890099.1">
    <property type="nucleotide sequence ID" value="NZ_CP019893.1"/>
</dbReference>
<accession>A0A2Z2I1M0</accession>
<feature type="region of interest" description="Disordered" evidence="1">
    <location>
        <begin position="79"/>
        <end position="119"/>
    </location>
</feature>
<name>A0A2Z2I1M0_9EURY</name>
<gene>
    <name evidence="2" type="ORF">B1756_08085</name>
</gene>
<dbReference type="AlphaFoldDB" id="A0A2Z2I1M0"/>
<dbReference type="OrthoDB" id="202242at2157"/>
<dbReference type="KEGG" id="naj:B1756_08085"/>
<evidence type="ECO:0000256" key="1">
    <source>
        <dbReference type="SAM" id="MobiDB-lite"/>
    </source>
</evidence>
<proteinExistence type="predicted"/>
<dbReference type="GeneID" id="32894031"/>
<feature type="compositionally biased region" description="Low complexity" evidence="1">
    <location>
        <begin position="100"/>
        <end position="111"/>
    </location>
</feature>
<evidence type="ECO:0000313" key="3">
    <source>
        <dbReference type="Proteomes" id="UP000250088"/>
    </source>
</evidence>
<protein>
    <submittedName>
        <fullName evidence="2">Uncharacterized protein</fullName>
    </submittedName>
</protein>